<comment type="caution">
    <text evidence="1">The sequence shown here is derived from an EMBL/GenBank/DDBJ whole genome shotgun (WGS) entry which is preliminary data.</text>
</comment>
<organism evidence="1 2">
    <name type="scientific">Burkholderia reimsis</name>
    <dbReference type="NCBI Taxonomy" id="2234132"/>
    <lineage>
        <taxon>Bacteria</taxon>
        <taxon>Pseudomonadati</taxon>
        <taxon>Pseudomonadota</taxon>
        <taxon>Betaproteobacteria</taxon>
        <taxon>Burkholderiales</taxon>
        <taxon>Burkholderiaceae</taxon>
        <taxon>Burkholderia</taxon>
    </lineage>
</organism>
<proteinExistence type="predicted"/>
<reference evidence="1 2" key="1">
    <citation type="submission" date="2018-06" db="EMBL/GenBank/DDBJ databases">
        <title>Draft genome sequence of Burkholderia reimsis strain BE51 isolated from a French agricultural soil.</title>
        <authorList>
            <person name="Esmaeel Q."/>
        </authorList>
    </citation>
    <scope>NUCLEOTIDE SEQUENCE [LARGE SCALE GENOMIC DNA]</scope>
    <source>
        <strain evidence="1 2">BE51</strain>
    </source>
</reference>
<name>A0A365QPW0_9BURK</name>
<protein>
    <submittedName>
        <fullName evidence="1">Uncharacterized protein</fullName>
    </submittedName>
</protein>
<accession>A0A365QPW0</accession>
<dbReference type="EMBL" id="QMFZ01000024">
    <property type="protein sequence ID" value="RBB36241.1"/>
    <property type="molecule type" value="Genomic_DNA"/>
</dbReference>
<gene>
    <name evidence="1" type="ORF">DPV79_25170</name>
</gene>
<keyword evidence="2" id="KW-1185">Reference proteome</keyword>
<evidence type="ECO:0000313" key="2">
    <source>
        <dbReference type="Proteomes" id="UP000252458"/>
    </source>
</evidence>
<evidence type="ECO:0000313" key="1">
    <source>
        <dbReference type="EMBL" id="RBB36241.1"/>
    </source>
</evidence>
<dbReference type="AlphaFoldDB" id="A0A365QPW0"/>
<sequence length="183" mass="20493">MFLVNFRRVACPQRARARRSAFLTNTFLFALWCGFCVTKTKEFHLPHRAMKGREPGGIRDLTTKRLERITKHRSEQMACIRSPVRAGPGNPDPALRAADLASAVRRIFFCSLRVLSGSLHFFLRRAEPLSAQSGHRETFAGACSVLYPAFRNSLSGCFQGMRHDSANLAFTPAFLFNGTGSIR</sequence>
<dbReference type="Proteomes" id="UP000252458">
    <property type="component" value="Unassembled WGS sequence"/>
</dbReference>